<gene>
    <name evidence="2" type="ORF">DFH05DRAFT_368086</name>
</gene>
<comment type="caution">
    <text evidence="2">The sequence shown here is derived from an EMBL/GenBank/DDBJ whole genome shotgun (WGS) entry which is preliminary data.</text>
</comment>
<sequence length="278" mass="31141">MQKIHFVPFFILAMSITATQSAPVAQLLEDSVTSDPLGNIEPPHFENSVSLSRRTIGVQSLVKDGTLREFGKFNAVPTAEDVSKFFIHNLDIVLGPAIESGTNNKAVTILAGPDDYKGHPKNKLFVKVLSFKGIDAYDEARALEMMGLLVDTGLVQVKDREGTSTYPYPAIIMKKKEGVLLRESQEYQAANKAEQIRMKIETVTLLCEQAAKDAVQYKVYHDDNKFENVLVTFEKGSVKAVDIVDYGHPDTYEVMKEVDEQKLSELCKTHWLRVNRCQ</sequence>
<dbReference type="Proteomes" id="UP001142393">
    <property type="component" value="Unassembled WGS sequence"/>
</dbReference>
<name>A0A9W8NTV5_9AGAR</name>
<reference evidence="2 3" key="1">
    <citation type="journal article" date="2023" name="Proc. Natl. Acad. Sci. U.S.A.">
        <title>A global phylogenomic analysis of the shiitake genus Lentinula.</title>
        <authorList>
            <person name="Sierra-Patev S."/>
            <person name="Min B."/>
            <person name="Naranjo-Ortiz M."/>
            <person name="Looney B."/>
            <person name="Konkel Z."/>
            <person name="Slot J.C."/>
            <person name="Sakamoto Y."/>
            <person name="Steenwyk J.L."/>
            <person name="Rokas A."/>
            <person name="Carro J."/>
            <person name="Camarero S."/>
            <person name="Ferreira P."/>
            <person name="Molpeceres G."/>
            <person name="Ruiz-Duenas F.J."/>
            <person name="Serrano A."/>
            <person name="Henrissat B."/>
            <person name="Drula E."/>
            <person name="Hughes K.W."/>
            <person name="Mata J.L."/>
            <person name="Ishikawa N.K."/>
            <person name="Vargas-Isla R."/>
            <person name="Ushijima S."/>
            <person name="Smith C.A."/>
            <person name="Donoghue J."/>
            <person name="Ahrendt S."/>
            <person name="Andreopoulos W."/>
            <person name="He G."/>
            <person name="LaButti K."/>
            <person name="Lipzen A."/>
            <person name="Ng V."/>
            <person name="Riley R."/>
            <person name="Sandor L."/>
            <person name="Barry K."/>
            <person name="Martinez A.T."/>
            <person name="Xiao Y."/>
            <person name="Gibbons J.G."/>
            <person name="Terashima K."/>
            <person name="Grigoriev I.V."/>
            <person name="Hibbett D."/>
        </authorList>
    </citation>
    <scope>NUCLEOTIDE SEQUENCE [LARGE SCALE GENOMIC DNA]</scope>
    <source>
        <strain evidence="2 3">TFB7810</strain>
    </source>
</reference>
<dbReference type="AlphaFoldDB" id="A0A9W8NTV5"/>
<accession>A0A9W8NTV5</accession>
<keyword evidence="3" id="KW-1185">Reference proteome</keyword>
<evidence type="ECO:0008006" key="4">
    <source>
        <dbReference type="Google" id="ProtNLM"/>
    </source>
</evidence>
<organism evidence="2 3">
    <name type="scientific">Lentinula detonsa</name>
    <dbReference type="NCBI Taxonomy" id="2804962"/>
    <lineage>
        <taxon>Eukaryota</taxon>
        <taxon>Fungi</taxon>
        <taxon>Dikarya</taxon>
        <taxon>Basidiomycota</taxon>
        <taxon>Agaricomycotina</taxon>
        <taxon>Agaricomycetes</taxon>
        <taxon>Agaricomycetidae</taxon>
        <taxon>Agaricales</taxon>
        <taxon>Marasmiineae</taxon>
        <taxon>Omphalotaceae</taxon>
        <taxon>Lentinula</taxon>
    </lineage>
</organism>
<evidence type="ECO:0000256" key="1">
    <source>
        <dbReference type="SAM" id="SignalP"/>
    </source>
</evidence>
<feature type="signal peptide" evidence="1">
    <location>
        <begin position="1"/>
        <end position="21"/>
    </location>
</feature>
<keyword evidence="1" id="KW-0732">Signal</keyword>
<proteinExistence type="predicted"/>
<protein>
    <recommendedName>
        <fullName evidence="4">Protein kinase domain-containing protein</fullName>
    </recommendedName>
</protein>
<feature type="chain" id="PRO_5040859264" description="Protein kinase domain-containing protein" evidence="1">
    <location>
        <begin position="22"/>
        <end position="278"/>
    </location>
</feature>
<evidence type="ECO:0000313" key="2">
    <source>
        <dbReference type="EMBL" id="KAJ3740796.1"/>
    </source>
</evidence>
<dbReference type="EMBL" id="JANVFU010000013">
    <property type="protein sequence ID" value="KAJ3740796.1"/>
    <property type="molecule type" value="Genomic_DNA"/>
</dbReference>
<evidence type="ECO:0000313" key="3">
    <source>
        <dbReference type="Proteomes" id="UP001142393"/>
    </source>
</evidence>